<keyword evidence="4" id="KW-1185">Reference proteome</keyword>
<evidence type="ECO:0000313" key="4">
    <source>
        <dbReference type="Proteomes" id="UP001497482"/>
    </source>
</evidence>
<evidence type="ECO:0000313" key="3">
    <source>
        <dbReference type="EMBL" id="CAL1589085.1"/>
    </source>
</evidence>
<gene>
    <name evidence="3" type="ORF">KC01_LOCUS18759</name>
</gene>
<dbReference type="SUPFAM" id="SSF48726">
    <property type="entry name" value="Immunoglobulin"/>
    <property type="match status" value="1"/>
</dbReference>
<dbReference type="InterPro" id="IPR013783">
    <property type="entry name" value="Ig-like_fold"/>
</dbReference>
<reference evidence="3 4" key="1">
    <citation type="submission" date="2024-04" db="EMBL/GenBank/DDBJ databases">
        <authorList>
            <person name="Waldvogel A.-M."/>
            <person name="Schoenle A."/>
        </authorList>
    </citation>
    <scope>NUCLEOTIDE SEQUENCE [LARGE SCALE GENOMIC DNA]</scope>
</reference>
<protein>
    <recommendedName>
        <fullName evidence="5">Immunoglobulin V-set domain-containing protein</fullName>
    </recommendedName>
</protein>
<feature type="transmembrane region" description="Helical" evidence="1">
    <location>
        <begin position="116"/>
        <end position="138"/>
    </location>
</feature>
<proteinExistence type="predicted"/>
<feature type="chain" id="PRO_5043449756" description="Immunoglobulin V-set domain-containing protein" evidence="2">
    <location>
        <begin position="19"/>
        <end position="211"/>
    </location>
</feature>
<keyword evidence="1" id="KW-0472">Membrane</keyword>
<dbReference type="InterPro" id="IPR050199">
    <property type="entry name" value="IgHV"/>
</dbReference>
<dbReference type="AlphaFoldDB" id="A0AAV2KGP6"/>
<evidence type="ECO:0000256" key="1">
    <source>
        <dbReference type="SAM" id="Phobius"/>
    </source>
</evidence>
<sequence length="211" mass="23699">MLSVALLLLLAAGSCVKSDTLTQVASVTVQPGHTLSLPCNVSYSLSYATAWIRQQAGKGLEWIGTKDTDGSIYKKSLEDKFSIDLDTSMAYEELLEDHKEVAQSFDPSHQILGENIALAIILPIILVILLIGGIYMYYTNICRLEWKPLFWKSLSHTHSYSPITVESDFNNPLYEAGDTREYECRAFCKHRDCGDHHTFECFVRLLLILGC</sequence>
<keyword evidence="1" id="KW-0812">Transmembrane</keyword>
<keyword evidence="2" id="KW-0732">Signal</keyword>
<dbReference type="PANTHER" id="PTHR23266">
    <property type="entry name" value="IMMUNOGLOBULIN HEAVY CHAIN"/>
    <property type="match status" value="1"/>
</dbReference>
<evidence type="ECO:0000256" key="2">
    <source>
        <dbReference type="SAM" id="SignalP"/>
    </source>
</evidence>
<accession>A0AAV2KGP6</accession>
<evidence type="ECO:0008006" key="5">
    <source>
        <dbReference type="Google" id="ProtNLM"/>
    </source>
</evidence>
<dbReference type="Proteomes" id="UP001497482">
    <property type="component" value="Chromosome 18"/>
</dbReference>
<dbReference type="EMBL" id="OZ035840">
    <property type="protein sequence ID" value="CAL1589085.1"/>
    <property type="molecule type" value="Genomic_DNA"/>
</dbReference>
<feature type="signal peptide" evidence="2">
    <location>
        <begin position="1"/>
        <end position="18"/>
    </location>
</feature>
<dbReference type="Gene3D" id="2.60.40.10">
    <property type="entry name" value="Immunoglobulins"/>
    <property type="match status" value="1"/>
</dbReference>
<dbReference type="InterPro" id="IPR036179">
    <property type="entry name" value="Ig-like_dom_sf"/>
</dbReference>
<name>A0AAV2KGP6_KNICA</name>
<organism evidence="3 4">
    <name type="scientific">Knipowitschia caucasica</name>
    <name type="common">Caucasian dwarf goby</name>
    <name type="synonym">Pomatoschistus caucasicus</name>
    <dbReference type="NCBI Taxonomy" id="637954"/>
    <lineage>
        <taxon>Eukaryota</taxon>
        <taxon>Metazoa</taxon>
        <taxon>Chordata</taxon>
        <taxon>Craniata</taxon>
        <taxon>Vertebrata</taxon>
        <taxon>Euteleostomi</taxon>
        <taxon>Actinopterygii</taxon>
        <taxon>Neopterygii</taxon>
        <taxon>Teleostei</taxon>
        <taxon>Neoteleostei</taxon>
        <taxon>Acanthomorphata</taxon>
        <taxon>Gobiaria</taxon>
        <taxon>Gobiiformes</taxon>
        <taxon>Gobioidei</taxon>
        <taxon>Gobiidae</taxon>
        <taxon>Gobiinae</taxon>
        <taxon>Knipowitschia</taxon>
    </lineage>
</organism>
<keyword evidence="1" id="KW-1133">Transmembrane helix</keyword>